<feature type="chain" id="PRO_5045261811" description="DUF4878 domain-containing protein" evidence="1">
    <location>
        <begin position="21"/>
        <end position="135"/>
    </location>
</feature>
<dbReference type="PROSITE" id="PS51257">
    <property type="entry name" value="PROKAR_LIPOPROTEIN"/>
    <property type="match status" value="1"/>
</dbReference>
<accession>A0ABW5ITZ7</accession>
<reference evidence="3" key="1">
    <citation type="journal article" date="2019" name="Int. J. Syst. Evol. Microbiol.">
        <title>The Global Catalogue of Microorganisms (GCM) 10K type strain sequencing project: providing services to taxonomists for standard genome sequencing and annotation.</title>
        <authorList>
            <consortium name="The Broad Institute Genomics Platform"/>
            <consortium name="The Broad Institute Genome Sequencing Center for Infectious Disease"/>
            <person name="Wu L."/>
            <person name="Ma J."/>
        </authorList>
    </citation>
    <scope>NUCLEOTIDE SEQUENCE [LARGE SCALE GENOMIC DNA]</scope>
    <source>
        <strain evidence="3">KCTC 42585</strain>
    </source>
</reference>
<dbReference type="RefSeq" id="WP_380748396.1">
    <property type="nucleotide sequence ID" value="NZ_JBHULT010000005.1"/>
</dbReference>
<organism evidence="2 3">
    <name type="scientific">Salinimicrobium flavum</name>
    <dbReference type="NCBI Taxonomy" id="1737065"/>
    <lineage>
        <taxon>Bacteria</taxon>
        <taxon>Pseudomonadati</taxon>
        <taxon>Bacteroidota</taxon>
        <taxon>Flavobacteriia</taxon>
        <taxon>Flavobacteriales</taxon>
        <taxon>Flavobacteriaceae</taxon>
        <taxon>Salinimicrobium</taxon>
    </lineage>
</organism>
<feature type="signal peptide" evidence="1">
    <location>
        <begin position="1"/>
        <end position="20"/>
    </location>
</feature>
<dbReference type="Proteomes" id="UP001597468">
    <property type="component" value="Unassembled WGS sequence"/>
</dbReference>
<evidence type="ECO:0000313" key="2">
    <source>
        <dbReference type="EMBL" id="MFD2516898.1"/>
    </source>
</evidence>
<keyword evidence="3" id="KW-1185">Reference proteome</keyword>
<keyword evidence="1" id="KW-0732">Signal</keyword>
<gene>
    <name evidence="2" type="ORF">ACFSTG_03250</name>
</gene>
<evidence type="ECO:0000256" key="1">
    <source>
        <dbReference type="SAM" id="SignalP"/>
    </source>
</evidence>
<protein>
    <recommendedName>
        <fullName evidence="4">DUF4878 domain-containing protein</fullName>
    </recommendedName>
</protein>
<evidence type="ECO:0000313" key="3">
    <source>
        <dbReference type="Proteomes" id="UP001597468"/>
    </source>
</evidence>
<evidence type="ECO:0008006" key="4">
    <source>
        <dbReference type="Google" id="ProtNLM"/>
    </source>
</evidence>
<dbReference type="EMBL" id="JBHULT010000005">
    <property type="protein sequence ID" value="MFD2516898.1"/>
    <property type="molecule type" value="Genomic_DNA"/>
</dbReference>
<proteinExistence type="predicted"/>
<name>A0ABW5ITZ7_9FLAO</name>
<comment type="caution">
    <text evidence="2">The sequence shown here is derived from an EMBL/GenBank/DDBJ whole genome shotgun (WGS) entry which is preliminary data.</text>
</comment>
<sequence>MKKKLLLLLLLGSAVFTACSKDDDNPEPEPVDLSGKNFAHLLFESQEACEEANETYFTNCAQTLEILDKENAVLMLTDILYNVNYEIEGDILTVKAHEHTYEFDEDLIFQIVDLQTLLLTSNQTEWKEFTDSIWE</sequence>